<proteinExistence type="predicted"/>
<evidence type="ECO:0000313" key="3">
    <source>
        <dbReference type="Proteomes" id="UP000244081"/>
    </source>
</evidence>
<name>A0A2T5UYP8_9HYPH</name>
<comment type="caution">
    <text evidence="2">The sequence shown here is derived from an EMBL/GenBank/DDBJ whole genome shotgun (WGS) entry which is preliminary data.</text>
</comment>
<accession>A0A2T5UYP8</accession>
<dbReference type="AlphaFoldDB" id="A0A2T5UYP8"/>
<organism evidence="2 3">
    <name type="scientific">Breoghania corrubedonensis</name>
    <dbReference type="NCBI Taxonomy" id="665038"/>
    <lineage>
        <taxon>Bacteria</taxon>
        <taxon>Pseudomonadati</taxon>
        <taxon>Pseudomonadota</taxon>
        <taxon>Alphaproteobacteria</taxon>
        <taxon>Hyphomicrobiales</taxon>
        <taxon>Stappiaceae</taxon>
        <taxon>Breoghania</taxon>
    </lineage>
</organism>
<feature type="region of interest" description="Disordered" evidence="1">
    <location>
        <begin position="1"/>
        <end position="74"/>
    </location>
</feature>
<sequence length="459" mass="46206">MCLTGLTNSSSASSLQGSHIQGSSRLNSSSASIDLNAGPGSSSGVKSGSGRLASAMSSSINLGGQGMGSVHASHSRSLESDDFLDALSEADDQSEDFGFDQANSLSNSGSPSRSGETSSGAVQGSSHDNSAVSSSSEVLIIDPDDEVSETLVSNSGLPTFSGVQSSDNLNALESITDVSTSQEDQGPGGCCSCSLNVGQSLKAGLVQMVSTALTFGIKPWVEEGLKAALAPAVGEAMAGPIAGIVGGVFIGVIHTTVSKTVSSVMNSALSMTTYTPTDNQLRDELATIDAPVTGAFVATYALRGGFVDPQAGHVAEAVSKTIASSLGGLIQGVVTDVLRQTAFSDDFDQGQAPELSDIDAKEIAKTAVSRMLESGENAGHDYFGKVVGAVVGNMTAPLWGGLEMSGWASGALGMTTFLASWFGGIHGGAFAGDQIASAIQNLNAGDDQPNANGVPSESV</sequence>
<dbReference type="EMBL" id="QAYG01000011">
    <property type="protein sequence ID" value="PTW56638.1"/>
    <property type="molecule type" value="Genomic_DNA"/>
</dbReference>
<reference evidence="2 3" key="1">
    <citation type="submission" date="2018-04" db="EMBL/GenBank/DDBJ databases">
        <title>Genomic Encyclopedia of Archaeal and Bacterial Type Strains, Phase II (KMG-II): from individual species to whole genera.</title>
        <authorList>
            <person name="Goeker M."/>
        </authorList>
    </citation>
    <scope>NUCLEOTIDE SEQUENCE [LARGE SCALE GENOMIC DNA]</scope>
    <source>
        <strain evidence="2 3">DSM 23382</strain>
    </source>
</reference>
<feature type="compositionally biased region" description="Low complexity" evidence="1">
    <location>
        <begin position="38"/>
        <end position="50"/>
    </location>
</feature>
<keyword evidence="3" id="KW-1185">Reference proteome</keyword>
<feature type="region of interest" description="Disordered" evidence="1">
    <location>
        <begin position="96"/>
        <end position="138"/>
    </location>
</feature>
<dbReference type="Proteomes" id="UP000244081">
    <property type="component" value="Unassembled WGS sequence"/>
</dbReference>
<gene>
    <name evidence="2" type="ORF">C8N35_111101</name>
</gene>
<protein>
    <submittedName>
        <fullName evidence="2">Uncharacterized protein</fullName>
    </submittedName>
</protein>
<evidence type="ECO:0000313" key="2">
    <source>
        <dbReference type="EMBL" id="PTW56638.1"/>
    </source>
</evidence>
<evidence type="ECO:0000256" key="1">
    <source>
        <dbReference type="SAM" id="MobiDB-lite"/>
    </source>
</evidence>
<feature type="compositionally biased region" description="Low complexity" evidence="1">
    <location>
        <begin position="104"/>
        <end position="136"/>
    </location>
</feature>
<feature type="compositionally biased region" description="Polar residues" evidence="1">
    <location>
        <begin position="1"/>
        <end position="33"/>
    </location>
</feature>